<dbReference type="AlphaFoldDB" id="A0AAN9QIG5"/>
<evidence type="ECO:0000313" key="8">
    <source>
        <dbReference type="EMBL" id="KAK7336604.1"/>
    </source>
</evidence>
<dbReference type="Gene3D" id="2.160.20.10">
    <property type="entry name" value="Single-stranded right-handed beta-helix, Pectin lyase-like"/>
    <property type="match status" value="1"/>
</dbReference>
<dbReference type="SMART" id="SM00710">
    <property type="entry name" value="PbH1"/>
    <property type="match status" value="6"/>
</dbReference>
<proteinExistence type="inferred from homology"/>
<evidence type="ECO:0000256" key="6">
    <source>
        <dbReference type="RuleBase" id="RU361169"/>
    </source>
</evidence>
<keyword evidence="3" id="KW-0134">Cell wall</keyword>
<dbReference type="PANTHER" id="PTHR31339:SF0">
    <property type="entry name" value="PECTIN LYASE-LIKE SUPERFAMILY PROTEIN"/>
    <property type="match status" value="1"/>
</dbReference>
<dbReference type="GO" id="GO:0005975">
    <property type="term" value="P:carbohydrate metabolic process"/>
    <property type="evidence" value="ECO:0007669"/>
    <property type="project" value="InterPro"/>
</dbReference>
<evidence type="ECO:0000256" key="4">
    <source>
        <dbReference type="ARBA" id="ARBA00022801"/>
    </source>
</evidence>
<keyword evidence="3" id="KW-0964">Secreted</keyword>
<feature type="chain" id="PRO_5042972709" description="Exo-poly-alpha-D-galacturonosidase" evidence="7">
    <location>
        <begin position="25"/>
        <end position="481"/>
    </location>
</feature>
<comment type="similarity">
    <text evidence="2 6">Belongs to the glycosyl hydrolase 28 family.</text>
</comment>
<name>A0AAN9QIG5_CANGL</name>
<feature type="signal peptide" evidence="7">
    <location>
        <begin position="1"/>
        <end position="24"/>
    </location>
</feature>
<dbReference type="InterPro" id="IPR051801">
    <property type="entry name" value="GH28_Enzymes"/>
</dbReference>
<dbReference type="InterPro" id="IPR000743">
    <property type="entry name" value="Glyco_hydro_28"/>
</dbReference>
<keyword evidence="4 6" id="KW-0378">Hydrolase</keyword>
<dbReference type="SUPFAM" id="SSF51126">
    <property type="entry name" value="Pectin lyase-like"/>
    <property type="match status" value="1"/>
</dbReference>
<dbReference type="Pfam" id="PF00295">
    <property type="entry name" value="Glyco_hydro_28"/>
    <property type="match status" value="1"/>
</dbReference>
<accession>A0AAN9QIG5</accession>
<protein>
    <recommendedName>
        <fullName evidence="10">Exo-poly-alpha-D-galacturonosidase</fullName>
    </recommendedName>
</protein>
<dbReference type="Proteomes" id="UP001367508">
    <property type="component" value="Unassembled WGS sequence"/>
</dbReference>
<evidence type="ECO:0000256" key="2">
    <source>
        <dbReference type="ARBA" id="ARBA00008834"/>
    </source>
</evidence>
<keyword evidence="9" id="KW-1185">Reference proteome</keyword>
<dbReference type="InterPro" id="IPR011050">
    <property type="entry name" value="Pectin_lyase_fold/virulence"/>
</dbReference>
<sequence>MDKPLVFPFQITFFLLTTSFLATSRPLNPIPITLSVADFGAAGDGLHYDTAAIQSAINSCPEGDPCHVTFPAPGKYLTATVFLKSGVMLNVEAGATILGGTRLEDYPKDSSRWYVVVAENATDVGIGGGGVVDGQASKFVVREDPRKNIMVSWNQTGACLGDECRPRLIGFLDSNHVRVSNITLNQPAYWCLHLVRSDNILIHDIAIYGDFNIPNNDGIDIEDSNNTVITGCHIDTGDDAICPKSSTGPVYNLTVTNCSIRSKSSAIKLGSASWFDFKHFVFDNITILDSHRGIGFQIRDGGNVSDIVFSNINISTRYYDPSWWGRAEPIYVTTCPRNSISKEASISDILFINITANSENGIFLSGSKRGLLRNLRFVNMDITYRRFTSYAGGLLDYRPGCQGLVEHRSAGMMMEHIEGLEVINVEMRWLNNQLEQWNNPLEFRPSTVNNISFLNFNSGLYINSKSNQINNFGYREGHAPK</sequence>
<organism evidence="8 9">
    <name type="scientific">Canavalia gladiata</name>
    <name type="common">Sword bean</name>
    <name type="synonym">Dolichos gladiatus</name>
    <dbReference type="NCBI Taxonomy" id="3824"/>
    <lineage>
        <taxon>Eukaryota</taxon>
        <taxon>Viridiplantae</taxon>
        <taxon>Streptophyta</taxon>
        <taxon>Embryophyta</taxon>
        <taxon>Tracheophyta</taxon>
        <taxon>Spermatophyta</taxon>
        <taxon>Magnoliopsida</taxon>
        <taxon>eudicotyledons</taxon>
        <taxon>Gunneridae</taxon>
        <taxon>Pentapetalae</taxon>
        <taxon>rosids</taxon>
        <taxon>fabids</taxon>
        <taxon>Fabales</taxon>
        <taxon>Fabaceae</taxon>
        <taxon>Papilionoideae</taxon>
        <taxon>50 kb inversion clade</taxon>
        <taxon>NPAAA clade</taxon>
        <taxon>indigoferoid/millettioid clade</taxon>
        <taxon>Phaseoleae</taxon>
        <taxon>Canavalia</taxon>
    </lineage>
</organism>
<reference evidence="8 9" key="1">
    <citation type="submission" date="2024-01" db="EMBL/GenBank/DDBJ databases">
        <title>The genomes of 5 underutilized Papilionoideae crops provide insights into root nodulation and disease resistanc.</title>
        <authorList>
            <person name="Jiang F."/>
        </authorList>
    </citation>
    <scope>NUCLEOTIDE SEQUENCE [LARGE SCALE GENOMIC DNA]</scope>
    <source>
        <strain evidence="8">LVBAO_FW01</strain>
        <tissue evidence="8">Leaves</tissue>
    </source>
</reference>
<keyword evidence="5 6" id="KW-0326">Glycosidase</keyword>
<keyword evidence="7" id="KW-0732">Signal</keyword>
<dbReference type="InterPro" id="IPR006626">
    <property type="entry name" value="PbH1"/>
</dbReference>
<dbReference type="PANTHER" id="PTHR31339">
    <property type="entry name" value="PECTIN LYASE-RELATED"/>
    <property type="match status" value="1"/>
</dbReference>
<gene>
    <name evidence="8" type="ORF">VNO77_17150</name>
</gene>
<evidence type="ECO:0000256" key="3">
    <source>
        <dbReference type="ARBA" id="ARBA00022512"/>
    </source>
</evidence>
<evidence type="ECO:0008006" key="10">
    <source>
        <dbReference type="Google" id="ProtNLM"/>
    </source>
</evidence>
<evidence type="ECO:0000256" key="1">
    <source>
        <dbReference type="ARBA" id="ARBA00004191"/>
    </source>
</evidence>
<evidence type="ECO:0000256" key="5">
    <source>
        <dbReference type="ARBA" id="ARBA00023295"/>
    </source>
</evidence>
<dbReference type="InterPro" id="IPR012334">
    <property type="entry name" value="Pectin_lyas_fold"/>
</dbReference>
<comment type="caution">
    <text evidence="8">The sequence shown here is derived from an EMBL/GenBank/DDBJ whole genome shotgun (WGS) entry which is preliminary data.</text>
</comment>
<evidence type="ECO:0000313" key="9">
    <source>
        <dbReference type="Proteomes" id="UP001367508"/>
    </source>
</evidence>
<dbReference type="GO" id="GO:0004650">
    <property type="term" value="F:polygalacturonase activity"/>
    <property type="evidence" value="ECO:0007669"/>
    <property type="project" value="InterPro"/>
</dbReference>
<comment type="subcellular location">
    <subcellularLocation>
        <location evidence="1">Secreted</location>
        <location evidence="1">Cell wall</location>
    </subcellularLocation>
</comment>
<dbReference type="EMBL" id="JAYMYQ010000004">
    <property type="protein sequence ID" value="KAK7336604.1"/>
    <property type="molecule type" value="Genomic_DNA"/>
</dbReference>
<evidence type="ECO:0000256" key="7">
    <source>
        <dbReference type="SAM" id="SignalP"/>
    </source>
</evidence>